<evidence type="ECO:0000313" key="5">
    <source>
        <dbReference type="Proteomes" id="UP000070442"/>
    </source>
</evidence>
<comment type="caution">
    <text evidence="4">The sequence shown here is derived from an EMBL/GenBank/DDBJ whole genome shotgun (WGS) entry which is preliminary data.</text>
</comment>
<accession>A0A134AI58</accession>
<feature type="domain" description="EamA" evidence="3">
    <location>
        <begin position="146"/>
        <end position="298"/>
    </location>
</feature>
<dbReference type="PANTHER" id="PTHR22911">
    <property type="entry name" value="ACYL-MALONYL CONDENSING ENZYME-RELATED"/>
    <property type="match status" value="1"/>
</dbReference>
<feature type="transmembrane region" description="Helical" evidence="2">
    <location>
        <begin position="256"/>
        <end position="278"/>
    </location>
</feature>
<keyword evidence="2" id="KW-0812">Transmembrane</keyword>
<feature type="transmembrane region" description="Helical" evidence="2">
    <location>
        <begin position="229"/>
        <end position="250"/>
    </location>
</feature>
<dbReference type="GO" id="GO:0016020">
    <property type="term" value="C:membrane"/>
    <property type="evidence" value="ECO:0007669"/>
    <property type="project" value="InterPro"/>
</dbReference>
<name>A0A134AI58_9FIRM</name>
<dbReference type="RefSeq" id="WP_068367148.1">
    <property type="nucleotide sequence ID" value="NZ_KQ960171.1"/>
</dbReference>
<dbReference type="STRING" id="755172.HMPREF1863_00591"/>
<dbReference type="InterPro" id="IPR000620">
    <property type="entry name" value="EamA_dom"/>
</dbReference>
<feature type="transmembrane region" description="Helical" evidence="2">
    <location>
        <begin position="67"/>
        <end position="85"/>
    </location>
</feature>
<feature type="transmembrane region" description="Helical" evidence="2">
    <location>
        <begin position="176"/>
        <end position="197"/>
    </location>
</feature>
<dbReference type="InterPro" id="IPR037185">
    <property type="entry name" value="EmrE-like"/>
</dbReference>
<feature type="transmembrane region" description="Helical" evidence="2">
    <location>
        <begin position="145"/>
        <end position="164"/>
    </location>
</feature>
<evidence type="ECO:0000256" key="2">
    <source>
        <dbReference type="SAM" id="Phobius"/>
    </source>
</evidence>
<feature type="transmembrane region" description="Helical" evidence="2">
    <location>
        <begin position="285"/>
        <end position="302"/>
    </location>
</feature>
<dbReference type="PANTHER" id="PTHR22911:SF79">
    <property type="entry name" value="MOBA-LIKE NTP TRANSFERASE DOMAIN-CONTAINING PROTEIN"/>
    <property type="match status" value="1"/>
</dbReference>
<organism evidence="4 5">
    <name type="scientific">Aedoeadaptatus coxii</name>
    <dbReference type="NCBI Taxonomy" id="755172"/>
    <lineage>
        <taxon>Bacteria</taxon>
        <taxon>Bacillati</taxon>
        <taxon>Bacillota</taxon>
        <taxon>Tissierellia</taxon>
        <taxon>Tissierellales</taxon>
        <taxon>Peptoniphilaceae</taxon>
        <taxon>Aedoeadaptatus</taxon>
    </lineage>
</organism>
<feature type="transmembrane region" description="Helical" evidence="2">
    <location>
        <begin position="91"/>
        <end position="109"/>
    </location>
</feature>
<dbReference type="EMBL" id="LSDG01000019">
    <property type="protein sequence ID" value="KXB67401.1"/>
    <property type="molecule type" value="Genomic_DNA"/>
</dbReference>
<protein>
    <submittedName>
        <fullName evidence="4">Putative membrane protein</fullName>
    </submittedName>
</protein>
<keyword evidence="2" id="KW-0472">Membrane</keyword>
<feature type="transmembrane region" description="Helical" evidence="2">
    <location>
        <begin position="121"/>
        <end position="139"/>
    </location>
</feature>
<feature type="domain" description="EamA" evidence="3">
    <location>
        <begin position="3"/>
        <end position="136"/>
    </location>
</feature>
<evidence type="ECO:0000259" key="3">
    <source>
        <dbReference type="Pfam" id="PF00892"/>
    </source>
</evidence>
<proteinExistence type="inferred from homology"/>
<evidence type="ECO:0000256" key="1">
    <source>
        <dbReference type="ARBA" id="ARBA00007362"/>
    </source>
</evidence>
<dbReference type="Proteomes" id="UP000070442">
    <property type="component" value="Unassembled WGS sequence"/>
</dbReference>
<keyword evidence="5" id="KW-1185">Reference proteome</keyword>
<dbReference type="PATRIC" id="fig|755172.3.peg.564"/>
<comment type="similarity">
    <text evidence="1">Belongs to the EamA transporter family.</text>
</comment>
<feature type="transmembrane region" description="Helical" evidence="2">
    <location>
        <begin position="29"/>
        <end position="47"/>
    </location>
</feature>
<gene>
    <name evidence="4" type="ORF">HMPREF1863_00591</name>
</gene>
<dbReference type="SUPFAM" id="SSF103481">
    <property type="entry name" value="Multidrug resistance efflux transporter EmrE"/>
    <property type="match status" value="2"/>
</dbReference>
<dbReference type="AlphaFoldDB" id="A0A134AI58"/>
<reference evidence="5" key="1">
    <citation type="submission" date="2016-01" db="EMBL/GenBank/DDBJ databases">
        <authorList>
            <person name="Mitreva M."/>
            <person name="Pepin K.H."/>
            <person name="Mihindukulasuriya K.A."/>
            <person name="Fulton R."/>
            <person name="Fronick C."/>
            <person name="O'Laughlin M."/>
            <person name="Miner T."/>
            <person name="Herter B."/>
            <person name="Rosa B.A."/>
            <person name="Cordes M."/>
            <person name="Tomlinson C."/>
            <person name="Wollam A."/>
            <person name="Palsikar V.B."/>
            <person name="Mardis E.R."/>
            <person name="Wilson R.K."/>
        </authorList>
    </citation>
    <scope>NUCLEOTIDE SEQUENCE [LARGE SCALE GENOMIC DNA]</scope>
    <source>
        <strain evidence="5">DNF00729</strain>
    </source>
</reference>
<evidence type="ECO:0000313" key="4">
    <source>
        <dbReference type="EMBL" id="KXB67401.1"/>
    </source>
</evidence>
<dbReference type="OrthoDB" id="9813604at2"/>
<dbReference type="Pfam" id="PF00892">
    <property type="entry name" value="EamA"/>
    <property type="match status" value="2"/>
</dbReference>
<keyword evidence="2" id="KW-1133">Transmembrane helix</keyword>
<sequence length="315" mass="34820">MNLIYVFVAALLFSSMEVAIKLTGGVFHPVQLNFIRFLVAALILLPLSRRELKQVHYTLSGKDYIHFAFTGFLCIVVSMTFYTLSVSFLDAHVAGILFCSNTFFSMILAHFFTSEKFSRRTFYSVLLSFVGFLILVNPFHFKGSFLGVIIISISALTFSLYALVGKVLYGDKPFKAPTITSYSFFFGVAELFILIALSHTQGAAQLLSAMGLDLFVDIPILAGISGDNLLILLYICIFVTGIGFASHFFAVEKNPVSISSLVFAVKPVLASMMASIFLGDRIYPYEIVGIIIISVASTSIFMERLIDEKKLKTNA</sequence>